<keyword evidence="3" id="KW-1185">Reference proteome</keyword>
<protein>
    <submittedName>
        <fullName evidence="2">Uncharacterized protein</fullName>
    </submittedName>
</protein>
<evidence type="ECO:0000313" key="2">
    <source>
        <dbReference type="EMBL" id="PCH35534.1"/>
    </source>
</evidence>
<proteinExistence type="predicted"/>
<dbReference type="EMBL" id="KB467854">
    <property type="protein sequence ID" value="PCH35534.1"/>
    <property type="molecule type" value="Genomic_DNA"/>
</dbReference>
<gene>
    <name evidence="2" type="ORF">WOLCODRAFT_156227</name>
</gene>
<evidence type="ECO:0000313" key="3">
    <source>
        <dbReference type="Proteomes" id="UP000218811"/>
    </source>
</evidence>
<feature type="region of interest" description="Disordered" evidence="1">
    <location>
        <begin position="61"/>
        <end position="84"/>
    </location>
</feature>
<feature type="compositionally biased region" description="Basic and acidic residues" evidence="1">
    <location>
        <begin position="1"/>
        <end position="11"/>
    </location>
</feature>
<evidence type="ECO:0000256" key="1">
    <source>
        <dbReference type="SAM" id="MobiDB-lite"/>
    </source>
</evidence>
<name>A0A2H3JFP6_WOLCO</name>
<accession>A0A2H3JFP6</accession>
<organism evidence="2 3">
    <name type="scientific">Wolfiporia cocos (strain MD-104)</name>
    <name type="common">Brown rot fungus</name>
    <dbReference type="NCBI Taxonomy" id="742152"/>
    <lineage>
        <taxon>Eukaryota</taxon>
        <taxon>Fungi</taxon>
        <taxon>Dikarya</taxon>
        <taxon>Basidiomycota</taxon>
        <taxon>Agaricomycotina</taxon>
        <taxon>Agaricomycetes</taxon>
        <taxon>Polyporales</taxon>
        <taxon>Phaeolaceae</taxon>
        <taxon>Wolfiporia</taxon>
    </lineage>
</organism>
<dbReference type="Proteomes" id="UP000218811">
    <property type="component" value="Unassembled WGS sequence"/>
</dbReference>
<sequence>MHAHHIPDHQHLIASPTSLPLFPASPTSHQDPSRLASPRLAAHRLNDPPSSLQLVGTSYSTLRPLAQRPTPSPPPPSDARRRPRARFGIDILRPLRALPRRAPAAGLLGARSADVTQSDTGAGTLGGVTSAVRPSSAARRSLPRWDSHAGGTAWARCPDGVWRVASSGLGYLLRHTSSLWAYAARAPGARLGLRYSTPSHARAYPSPDAHPRSVAQDPTFKRYEIIA</sequence>
<feature type="region of interest" description="Disordered" evidence="1">
    <location>
        <begin position="1"/>
        <end position="35"/>
    </location>
</feature>
<dbReference type="AlphaFoldDB" id="A0A2H3JFP6"/>
<reference evidence="2 3" key="1">
    <citation type="journal article" date="2012" name="Science">
        <title>The Paleozoic origin of enzymatic lignin decomposition reconstructed from 31 fungal genomes.</title>
        <authorList>
            <person name="Floudas D."/>
            <person name="Binder M."/>
            <person name="Riley R."/>
            <person name="Barry K."/>
            <person name="Blanchette R.A."/>
            <person name="Henrissat B."/>
            <person name="Martinez A.T."/>
            <person name="Otillar R."/>
            <person name="Spatafora J.W."/>
            <person name="Yadav J.S."/>
            <person name="Aerts A."/>
            <person name="Benoit I."/>
            <person name="Boyd A."/>
            <person name="Carlson A."/>
            <person name="Copeland A."/>
            <person name="Coutinho P.M."/>
            <person name="de Vries R.P."/>
            <person name="Ferreira P."/>
            <person name="Findley K."/>
            <person name="Foster B."/>
            <person name="Gaskell J."/>
            <person name="Glotzer D."/>
            <person name="Gorecki P."/>
            <person name="Heitman J."/>
            <person name="Hesse C."/>
            <person name="Hori C."/>
            <person name="Igarashi K."/>
            <person name="Jurgens J.A."/>
            <person name="Kallen N."/>
            <person name="Kersten P."/>
            <person name="Kohler A."/>
            <person name="Kuees U."/>
            <person name="Kumar T.K.A."/>
            <person name="Kuo A."/>
            <person name="LaButti K."/>
            <person name="Larrondo L.F."/>
            <person name="Lindquist E."/>
            <person name="Ling A."/>
            <person name="Lombard V."/>
            <person name="Lucas S."/>
            <person name="Lundell T."/>
            <person name="Martin R."/>
            <person name="McLaughlin D.J."/>
            <person name="Morgenstern I."/>
            <person name="Morin E."/>
            <person name="Murat C."/>
            <person name="Nagy L.G."/>
            <person name="Nolan M."/>
            <person name="Ohm R.A."/>
            <person name="Patyshakuliyeva A."/>
            <person name="Rokas A."/>
            <person name="Ruiz-Duenas F.J."/>
            <person name="Sabat G."/>
            <person name="Salamov A."/>
            <person name="Samejima M."/>
            <person name="Schmutz J."/>
            <person name="Slot J.C."/>
            <person name="St John F."/>
            <person name="Stenlid J."/>
            <person name="Sun H."/>
            <person name="Sun S."/>
            <person name="Syed K."/>
            <person name="Tsang A."/>
            <person name="Wiebenga A."/>
            <person name="Young D."/>
            <person name="Pisabarro A."/>
            <person name="Eastwood D.C."/>
            <person name="Martin F."/>
            <person name="Cullen D."/>
            <person name="Grigoriev I.V."/>
            <person name="Hibbett D.S."/>
        </authorList>
    </citation>
    <scope>NUCLEOTIDE SEQUENCE [LARGE SCALE GENOMIC DNA]</scope>
    <source>
        <strain evidence="2 3">MD-104</strain>
    </source>
</reference>